<name>A0A6A6ZK90_9PLEO</name>
<dbReference type="OrthoDB" id="4537670at2759"/>
<evidence type="ECO:0000313" key="1">
    <source>
        <dbReference type="EMBL" id="KAF2820754.1"/>
    </source>
</evidence>
<dbReference type="EMBL" id="MU006240">
    <property type="protein sequence ID" value="KAF2820754.1"/>
    <property type="molecule type" value="Genomic_DNA"/>
</dbReference>
<sequence>MASATATPSASHDGDPDLANITNVTTSVEVGHVITVPHAYLKKSPVKIEWMQNMQPRSDTYYQVAFTNTNAGKAKYFLFISSDRIEDFRKLDMPQSPEDKIMVTVTTDFQYGQKDQIGKNRFLVYHHSDRCAMKQVSRPRRPRSAWNAMAIQYPFESIGR</sequence>
<proteinExistence type="predicted"/>
<accession>A0A6A6ZK90</accession>
<reference evidence="1" key="1">
    <citation type="journal article" date="2020" name="Stud. Mycol.">
        <title>101 Dothideomycetes genomes: a test case for predicting lifestyles and emergence of pathogens.</title>
        <authorList>
            <person name="Haridas S."/>
            <person name="Albert R."/>
            <person name="Binder M."/>
            <person name="Bloem J."/>
            <person name="Labutti K."/>
            <person name="Salamov A."/>
            <person name="Andreopoulos B."/>
            <person name="Baker S."/>
            <person name="Barry K."/>
            <person name="Bills G."/>
            <person name="Bluhm B."/>
            <person name="Cannon C."/>
            <person name="Castanera R."/>
            <person name="Culley D."/>
            <person name="Daum C."/>
            <person name="Ezra D."/>
            <person name="Gonzalez J."/>
            <person name="Henrissat B."/>
            <person name="Kuo A."/>
            <person name="Liang C."/>
            <person name="Lipzen A."/>
            <person name="Lutzoni F."/>
            <person name="Magnuson J."/>
            <person name="Mondo S."/>
            <person name="Nolan M."/>
            <person name="Ohm R."/>
            <person name="Pangilinan J."/>
            <person name="Park H.-J."/>
            <person name="Ramirez L."/>
            <person name="Alfaro M."/>
            <person name="Sun H."/>
            <person name="Tritt A."/>
            <person name="Yoshinaga Y."/>
            <person name="Zwiers L.-H."/>
            <person name="Turgeon B."/>
            <person name="Goodwin S."/>
            <person name="Spatafora J."/>
            <person name="Crous P."/>
            <person name="Grigoriev I."/>
        </authorList>
    </citation>
    <scope>NUCLEOTIDE SEQUENCE</scope>
    <source>
        <strain evidence="1">CBS 113818</strain>
    </source>
</reference>
<organism evidence="1 2">
    <name type="scientific">Ophiobolus disseminans</name>
    <dbReference type="NCBI Taxonomy" id="1469910"/>
    <lineage>
        <taxon>Eukaryota</taxon>
        <taxon>Fungi</taxon>
        <taxon>Dikarya</taxon>
        <taxon>Ascomycota</taxon>
        <taxon>Pezizomycotina</taxon>
        <taxon>Dothideomycetes</taxon>
        <taxon>Pleosporomycetidae</taxon>
        <taxon>Pleosporales</taxon>
        <taxon>Pleosporineae</taxon>
        <taxon>Phaeosphaeriaceae</taxon>
        <taxon>Ophiobolus</taxon>
    </lineage>
</organism>
<keyword evidence="2" id="KW-1185">Reference proteome</keyword>
<dbReference type="AlphaFoldDB" id="A0A6A6ZK90"/>
<protein>
    <submittedName>
        <fullName evidence="1">Uncharacterized protein</fullName>
    </submittedName>
</protein>
<evidence type="ECO:0000313" key="2">
    <source>
        <dbReference type="Proteomes" id="UP000799424"/>
    </source>
</evidence>
<dbReference type="Proteomes" id="UP000799424">
    <property type="component" value="Unassembled WGS sequence"/>
</dbReference>
<gene>
    <name evidence="1" type="ORF">CC86DRAFT_412035</name>
</gene>